<gene>
    <name evidence="2" type="ORF">PR001_g18576</name>
    <name evidence="3" type="ORF">PR002_g17582</name>
    <name evidence="4" type="ORF">PR003_g19707</name>
</gene>
<dbReference type="Proteomes" id="UP000429607">
    <property type="component" value="Unassembled WGS sequence"/>
</dbReference>
<accession>A0A6A4E5L1</accession>
<dbReference type="OrthoDB" id="88973at2759"/>
<evidence type="ECO:0000313" key="4">
    <source>
        <dbReference type="EMBL" id="KAE9312665.1"/>
    </source>
</evidence>
<evidence type="ECO:0000313" key="5">
    <source>
        <dbReference type="Proteomes" id="UP000429607"/>
    </source>
</evidence>
<dbReference type="InterPro" id="IPR050863">
    <property type="entry name" value="CenT-Element_Derived"/>
</dbReference>
<organism evidence="4 6">
    <name type="scientific">Phytophthora rubi</name>
    <dbReference type="NCBI Taxonomy" id="129364"/>
    <lineage>
        <taxon>Eukaryota</taxon>
        <taxon>Sar</taxon>
        <taxon>Stramenopiles</taxon>
        <taxon>Oomycota</taxon>
        <taxon>Peronosporomycetes</taxon>
        <taxon>Peronosporales</taxon>
        <taxon>Peronosporaceae</taxon>
        <taxon>Phytophthora</taxon>
    </lineage>
</organism>
<dbReference type="PANTHER" id="PTHR19303:SF57">
    <property type="entry name" value="HTH CENPB-TYPE DOMAIN-CONTAINING PROTEIN"/>
    <property type="match status" value="1"/>
</dbReference>
<dbReference type="EMBL" id="QXFV01001646">
    <property type="protein sequence ID" value="KAE9001242.1"/>
    <property type="molecule type" value="Genomic_DNA"/>
</dbReference>
<dbReference type="PANTHER" id="PTHR19303">
    <property type="entry name" value="TRANSPOSON"/>
    <property type="match status" value="1"/>
</dbReference>
<dbReference type="EMBL" id="QXFT01001683">
    <property type="protein sequence ID" value="KAE9312665.1"/>
    <property type="molecule type" value="Genomic_DNA"/>
</dbReference>
<comment type="caution">
    <text evidence="4">The sequence shown here is derived from an EMBL/GenBank/DDBJ whole genome shotgun (WGS) entry which is preliminary data.</text>
</comment>
<dbReference type="GO" id="GO:0005634">
    <property type="term" value="C:nucleus"/>
    <property type="evidence" value="ECO:0007669"/>
    <property type="project" value="TreeGrafter"/>
</dbReference>
<dbReference type="Proteomes" id="UP000434957">
    <property type="component" value="Unassembled WGS sequence"/>
</dbReference>
<dbReference type="InterPro" id="IPR004875">
    <property type="entry name" value="DDE_SF_endonuclease_dom"/>
</dbReference>
<evidence type="ECO:0000313" key="3">
    <source>
        <dbReference type="EMBL" id="KAE9002623.1"/>
    </source>
</evidence>
<feature type="domain" description="DDE-1" evidence="1">
    <location>
        <begin position="217"/>
        <end position="386"/>
    </location>
</feature>
<dbReference type="GO" id="GO:0003677">
    <property type="term" value="F:DNA binding"/>
    <property type="evidence" value="ECO:0007669"/>
    <property type="project" value="TreeGrafter"/>
</dbReference>
<proteinExistence type="predicted"/>
<evidence type="ECO:0000313" key="7">
    <source>
        <dbReference type="Proteomes" id="UP000435112"/>
    </source>
</evidence>
<protein>
    <recommendedName>
        <fullName evidence="1">DDE-1 domain-containing protein</fullName>
    </recommendedName>
</protein>
<dbReference type="AlphaFoldDB" id="A0A6A4E5L1"/>
<reference evidence="4 6" key="1">
    <citation type="submission" date="2018-08" db="EMBL/GenBank/DDBJ databases">
        <title>Genomic investigation of the strawberry pathogen Phytophthora fragariae indicates pathogenicity is determined by transcriptional variation in three key races.</title>
        <authorList>
            <person name="Adams T.M."/>
            <person name="Armitage A.D."/>
            <person name="Sobczyk M.K."/>
            <person name="Bates H.J."/>
            <person name="Dunwell J.M."/>
            <person name="Nellist C.F."/>
            <person name="Harrison R.J."/>
        </authorList>
    </citation>
    <scope>NUCLEOTIDE SEQUENCE [LARGE SCALE GENOMIC DNA]</scope>
    <source>
        <strain evidence="2 5">SCRP249</strain>
        <strain evidence="3 7">SCRP324</strain>
        <strain evidence="4 6">SCRP333</strain>
    </source>
</reference>
<dbReference type="Pfam" id="PF03184">
    <property type="entry name" value="DDE_1"/>
    <property type="match status" value="1"/>
</dbReference>
<name>A0A6A4E5L1_9STRA</name>
<evidence type="ECO:0000313" key="6">
    <source>
        <dbReference type="Proteomes" id="UP000434957"/>
    </source>
</evidence>
<evidence type="ECO:0000259" key="1">
    <source>
        <dbReference type="Pfam" id="PF03184"/>
    </source>
</evidence>
<dbReference type="EMBL" id="QXFU01001427">
    <property type="protein sequence ID" value="KAE9002623.1"/>
    <property type="molecule type" value="Genomic_DNA"/>
</dbReference>
<evidence type="ECO:0000313" key="2">
    <source>
        <dbReference type="EMBL" id="KAE9001242.1"/>
    </source>
</evidence>
<keyword evidence="6" id="KW-1185">Reference proteome</keyword>
<dbReference type="Proteomes" id="UP000435112">
    <property type="component" value="Unassembled WGS sequence"/>
</dbReference>
<sequence>MIRHPKNKNKVKLKALDRGTKTVIAASAAVGVHRSTWYRWKGQEAVIKSAAEDAPAKFYTHRSTEMYIGNPSLEKKFLDWIVEMRKNRYLCVSMECLLLMLGLYDPERVKTRSRNGNMSFIRRFLKRNRLSIRRITHKGRTKRPDMELVANAFSRSIQHAIEEDGILSSERGDAKLAAVFNMDQTAVYIGMAGNRTIDFVGNATVDVQQGNEINGFRASVFLTASATGLKLPPLIVFAGIPGGPVSQEVWSPAFGSPEAEHTVQKKAFCNKAVMMEWIERVWKSSVDGCRLLILDSLKVHKMSSVRESLEQCCTQVQFVPPGITGLCQPLDVAVMKPFKDAFRRIYLTYHIENRFPTTTSEKRSLISCFVVEAWAEVKPETLVKGFARAGVIPTGPRDRDGRFRVPAAVPDAPVVQDN</sequence>